<dbReference type="Pfam" id="PF16565">
    <property type="entry name" value="MIT_C"/>
    <property type="match status" value="1"/>
</dbReference>
<dbReference type="InterPro" id="IPR038113">
    <property type="entry name" value="MITD1_C_sf"/>
</dbReference>
<gene>
    <name evidence="3" type="ORF">HDID_LOCUS3978</name>
    <name evidence="4" type="ORF">WMSIL1_LOCUS1263</name>
</gene>
<dbReference type="Proteomes" id="UP000274504">
    <property type="component" value="Unassembled WGS sequence"/>
</dbReference>
<dbReference type="OrthoDB" id="19553at2759"/>
<reference evidence="4 6" key="3">
    <citation type="submission" date="2019-07" db="EMBL/GenBank/DDBJ databases">
        <authorList>
            <person name="Jastrzebski P J."/>
            <person name="Paukszto L."/>
            <person name="Jastrzebski P J."/>
        </authorList>
    </citation>
    <scope>NUCLEOTIDE SEQUENCE [LARGE SCALE GENOMIC DNA]</scope>
    <source>
        <strain evidence="4 6">WMS-il1</strain>
    </source>
</reference>
<dbReference type="PANTHER" id="PTHR21222">
    <property type="entry name" value="MIT DOMAIN-CONTAINING PROTEIN 1"/>
    <property type="match status" value="1"/>
</dbReference>
<evidence type="ECO:0000259" key="2">
    <source>
        <dbReference type="SMART" id="SM00745"/>
    </source>
</evidence>
<dbReference type="InterPro" id="IPR007330">
    <property type="entry name" value="MIT_dom"/>
</dbReference>
<evidence type="ECO:0000313" key="3">
    <source>
        <dbReference type="EMBL" id="VDL41914.1"/>
    </source>
</evidence>
<proteinExistence type="predicted"/>
<dbReference type="SUPFAM" id="SSF116846">
    <property type="entry name" value="MIT domain"/>
    <property type="match status" value="1"/>
</dbReference>
<evidence type="ECO:0000313" key="7">
    <source>
        <dbReference type="WBParaSite" id="HDID_0000398001-mRNA-1"/>
    </source>
</evidence>
<name>A0A0R3SGF5_HYMDI</name>
<protein>
    <submittedName>
        <fullName evidence="7">MIT domain-containing protein</fullName>
    </submittedName>
</protein>
<dbReference type="WBParaSite" id="HDID_0000398001-mRNA-1">
    <property type="protein sequence ID" value="HDID_0000398001-mRNA-1"/>
    <property type="gene ID" value="HDID_0000398001"/>
</dbReference>
<dbReference type="AlphaFoldDB" id="A0A0R3SGF5"/>
<dbReference type="PANTHER" id="PTHR21222:SF1">
    <property type="entry name" value="MIT DOMAIN-CONTAINING PROTEIN 1"/>
    <property type="match status" value="1"/>
</dbReference>
<dbReference type="EMBL" id="UYSG01001359">
    <property type="protein sequence ID" value="VDL41914.1"/>
    <property type="molecule type" value="Genomic_DNA"/>
</dbReference>
<evidence type="ECO:0000313" key="4">
    <source>
        <dbReference type="EMBL" id="VUZ40151.1"/>
    </source>
</evidence>
<dbReference type="Pfam" id="PF04212">
    <property type="entry name" value="MIT"/>
    <property type="match status" value="1"/>
</dbReference>
<evidence type="ECO:0000313" key="6">
    <source>
        <dbReference type="Proteomes" id="UP000321570"/>
    </source>
</evidence>
<dbReference type="Proteomes" id="UP000321570">
    <property type="component" value="Unassembled WGS sequence"/>
</dbReference>
<dbReference type="SMART" id="SM00745">
    <property type="entry name" value="MIT"/>
    <property type="match status" value="1"/>
</dbReference>
<keyword evidence="6" id="KW-1185">Reference proteome</keyword>
<dbReference type="STRING" id="6216.A0A0R3SGF5"/>
<sequence>MANLLLSSASEIIIRARTLETDGKLTQSLVCYEEGIGLLLKCLKCSIDPKLKSSLKEKIESYMSRAENVKQSIKQKQKDGKFHEHFDINEDDIGFGYHRLFNRFLEEGNVTVVNIDDPYIRNSFQIENFSHFCEVIVASPSPVQQIFLQTGSDSDKYHEQVKKFEILREDLKRHKVDFTWAFSTSLHDRRIRFNNGWVLKIGRGLDYIKNNPNKFVGLGVHNFDFRPCRQTTVDIFYEGSPSV</sequence>
<feature type="domain" description="MIT" evidence="2">
    <location>
        <begin position="2"/>
        <end position="79"/>
    </location>
</feature>
<organism evidence="7">
    <name type="scientific">Hymenolepis diminuta</name>
    <name type="common">Rat tapeworm</name>
    <dbReference type="NCBI Taxonomy" id="6216"/>
    <lineage>
        <taxon>Eukaryota</taxon>
        <taxon>Metazoa</taxon>
        <taxon>Spiralia</taxon>
        <taxon>Lophotrochozoa</taxon>
        <taxon>Platyhelminthes</taxon>
        <taxon>Cestoda</taxon>
        <taxon>Eucestoda</taxon>
        <taxon>Cyclophyllidea</taxon>
        <taxon>Hymenolepididae</taxon>
        <taxon>Hymenolepis</taxon>
    </lineage>
</organism>
<evidence type="ECO:0000313" key="5">
    <source>
        <dbReference type="Proteomes" id="UP000274504"/>
    </source>
</evidence>
<feature type="coiled-coil region" evidence="1">
    <location>
        <begin position="52"/>
        <end position="79"/>
    </location>
</feature>
<dbReference type="Gene3D" id="1.20.58.80">
    <property type="entry name" value="Phosphotransferase system, lactose/cellobiose-type IIA subunit"/>
    <property type="match status" value="1"/>
</dbReference>
<accession>A0A0R3SGF5</accession>
<dbReference type="InterPro" id="IPR052817">
    <property type="entry name" value="MIT_domain_contain_protein1"/>
</dbReference>
<reference evidence="3 5" key="2">
    <citation type="submission" date="2018-11" db="EMBL/GenBank/DDBJ databases">
        <authorList>
            <consortium name="Pathogen Informatics"/>
        </authorList>
    </citation>
    <scope>NUCLEOTIDE SEQUENCE [LARGE SCALE GENOMIC DNA]</scope>
</reference>
<dbReference type="InterPro" id="IPR032341">
    <property type="entry name" value="MITD1_C"/>
</dbReference>
<dbReference type="InterPro" id="IPR036181">
    <property type="entry name" value="MIT_dom_sf"/>
</dbReference>
<evidence type="ECO:0000256" key="1">
    <source>
        <dbReference type="SAM" id="Coils"/>
    </source>
</evidence>
<dbReference type="Gene3D" id="3.30.870.30">
    <property type="entry name" value="MITD, C-terminal phospholipase D-like domain"/>
    <property type="match status" value="1"/>
</dbReference>
<dbReference type="EMBL" id="CABIJS010000030">
    <property type="protein sequence ID" value="VUZ40151.1"/>
    <property type="molecule type" value="Genomic_DNA"/>
</dbReference>
<reference evidence="7" key="1">
    <citation type="submission" date="2017-02" db="UniProtKB">
        <authorList>
            <consortium name="WormBaseParasite"/>
        </authorList>
    </citation>
    <scope>IDENTIFICATION</scope>
</reference>
<keyword evidence="1" id="KW-0175">Coiled coil</keyword>